<dbReference type="InterPro" id="IPR035093">
    <property type="entry name" value="RelE/ParE_toxin_dom_sf"/>
</dbReference>
<dbReference type="RefSeq" id="WP_127704092.1">
    <property type="nucleotide sequence ID" value="NZ_SACK01000002.1"/>
</dbReference>
<protein>
    <submittedName>
        <fullName evidence="2">Type II toxin-antitoxin system RelE/ParE family toxin</fullName>
    </submittedName>
</protein>
<comment type="caution">
    <text evidence="2">The sequence shown here is derived from an EMBL/GenBank/DDBJ whole genome shotgun (WGS) entry which is preliminary data.</text>
</comment>
<dbReference type="Pfam" id="PF05016">
    <property type="entry name" value="ParE_toxin"/>
    <property type="match status" value="1"/>
</dbReference>
<dbReference type="AlphaFoldDB" id="A0A3S2Y4D3"/>
<keyword evidence="1" id="KW-1277">Toxin-antitoxin system</keyword>
<sequence>MAKRLIVAKSAYLHLDRIIEFNNVRNHSNTYSNKIVRALFKQFHLLEKSPYRGKFISENSYVLIWDKFYIFYLVKDDSIEVNAIYHQKENINF</sequence>
<gene>
    <name evidence="2" type="ORF">EOD41_07135</name>
</gene>
<dbReference type="Gene3D" id="3.30.2310.20">
    <property type="entry name" value="RelE-like"/>
    <property type="match status" value="1"/>
</dbReference>
<dbReference type="OrthoDB" id="1098070at2"/>
<reference evidence="2 3" key="1">
    <citation type="submission" date="2019-01" db="EMBL/GenBank/DDBJ databases">
        <authorList>
            <person name="Chen W.-M."/>
        </authorList>
    </citation>
    <scope>NUCLEOTIDE SEQUENCE [LARGE SCALE GENOMIC DNA]</scope>
    <source>
        <strain evidence="2 3">YBJ-36</strain>
    </source>
</reference>
<proteinExistence type="predicted"/>
<accession>A0A3S2Y4D3</accession>
<dbReference type="Proteomes" id="UP000282759">
    <property type="component" value="Unassembled WGS sequence"/>
</dbReference>
<dbReference type="InterPro" id="IPR007712">
    <property type="entry name" value="RelE/ParE_toxin"/>
</dbReference>
<name>A0A3S2Y4D3_9SPHI</name>
<organism evidence="2 3">
    <name type="scientific">Mucilaginibacter limnophilus</name>
    <dbReference type="NCBI Taxonomy" id="1932778"/>
    <lineage>
        <taxon>Bacteria</taxon>
        <taxon>Pseudomonadati</taxon>
        <taxon>Bacteroidota</taxon>
        <taxon>Sphingobacteriia</taxon>
        <taxon>Sphingobacteriales</taxon>
        <taxon>Sphingobacteriaceae</taxon>
        <taxon>Mucilaginibacter</taxon>
    </lineage>
</organism>
<dbReference type="EMBL" id="SACK01000002">
    <property type="protein sequence ID" value="RVU01727.1"/>
    <property type="molecule type" value="Genomic_DNA"/>
</dbReference>
<evidence type="ECO:0000313" key="3">
    <source>
        <dbReference type="Proteomes" id="UP000282759"/>
    </source>
</evidence>
<evidence type="ECO:0000256" key="1">
    <source>
        <dbReference type="ARBA" id="ARBA00022649"/>
    </source>
</evidence>
<keyword evidence="3" id="KW-1185">Reference proteome</keyword>
<evidence type="ECO:0000313" key="2">
    <source>
        <dbReference type="EMBL" id="RVU01727.1"/>
    </source>
</evidence>